<proteinExistence type="predicted"/>
<evidence type="ECO:0000313" key="3">
    <source>
        <dbReference type="Proteomes" id="UP000183053"/>
    </source>
</evidence>
<feature type="transmembrane region" description="Helical" evidence="1">
    <location>
        <begin position="196"/>
        <end position="224"/>
    </location>
</feature>
<gene>
    <name evidence="2" type="ORF">SAMN04489765_2437</name>
</gene>
<dbReference type="PROSITE" id="PS51257">
    <property type="entry name" value="PROKAR_LIPOPROTEIN"/>
    <property type="match status" value="1"/>
</dbReference>
<dbReference type="Proteomes" id="UP000183053">
    <property type="component" value="Unassembled WGS sequence"/>
</dbReference>
<feature type="transmembrane region" description="Helical" evidence="1">
    <location>
        <begin position="230"/>
        <end position="251"/>
    </location>
</feature>
<feature type="transmembrane region" description="Helical" evidence="1">
    <location>
        <begin position="46"/>
        <end position="67"/>
    </location>
</feature>
<protein>
    <submittedName>
        <fullName evidence="2">Uncharacterized protein</fullName>
    </submittedName>
</protein>
<evidence type="ECO:0000313" key="2">
    <source>
        <dbReference type="EMBL" id="SDQ94181.1"/>
    </source>
</evidence>
<keyword evidence="1" id="KW-0812">Transmembrane</keyword>
<sequence>MVRSAGSHVVVRGGIGVVGWLAVGALLGCVLFTWRLVSDAVASGFTLPACVSLLLVAGGGARCVLFLRSVLRAGIQWRIAITDAALEYRQGRVQTTLAWHDVESVSYGYEDAGGFPLWHVWTIRRSAGEVDEVRSPAGVRHRPSRVRAAIGRAAPHVQVAGSWRDPVRASGRGPVVESVGRAPEPPKFPTVVRGRYGIMLVIGVLAAVAFGLLAVICLGLSIWPPDDEPALWPGAVIAAASGAVLCAALPVRIIRCGRRIHLWATLEEIGFRTADTDRPGRSTWEHVVAVEYDKDDARGVVYTHRWTISFDDRPPVTVRYPAGASVRPMRFRGLVRDVAPAVRVTGGWW</sequence>
<evidence type="ECO:0000256" key="1">
    <source>
        <dbReference type="SAM" id="Phobius"/>
    </source>
</evidence>
<dbReference type="EMBL" id="FNLF01000002">
    <property type="protein sequence ID" value="SDQ94181.1"/>
    <property type="molecule type" value="Genomic_DNA"/>
</dbReference>
<feature type="transmembrane region" description="Helical" evidence="1">
    <location>
        <begin position="9"/>
        <end position="34"/>
    </location>
</feature>
<name>A0A1H1EZU9_9ACTN</name>
<reference evidence="3" key="1">
    <citation type="submission" date="2016-10" db="EMBL/GenBank/DDBJ databases">
        <authorList>
            <person name="Varghese N."/>
            <person name="Submissions S."/>
        </authorList>
    </citation>
    <scope>NUCLEOTIDE SEQUENCE [LARGE SCALE GENOMIC DNA]</scope>
    <source>
        <strain evidence="3">DSM 44142</strain>
    </source>
</reference>
<keyword evidence="1" id="KW-1133">Transmembrane helix</keyword>
<accession>A0A1H1EZU9</accession>
<keyword evidence="1" id="KW-0472">Membrane</keyword>
<dbReference type="RefSeq" id="WP_068565248.1">
    <property type="nucleotide sequence ID" value="NZ_LSRH01000012.1"/>
</dbReference>
<dbReference type="OrthoDB" id="4640083at2"/>
<organism evidence="2 3">
    <name type="scientific">Tsukamurella pulmonis</name>
    <dbReference type="NCBI Taxonomy" id="47312"/>
    <lineage>
        <taxon>Bacteria</taxon>
        <taxon>Bacillati</taxon>
        <taxon>Actinomycetota</taxon>
        <taxon>Actinomycetes</taxon>
        <taxon>Mycobacteriales</taxon>
        <taxon>Tsukamurellaceae</taxon>
        <taxon>Tsukamurella</taxon>
    </lineage>
</organism>
<dbReference type="AlphaFoldDB" id="A0A1H1EZU9"/>
<keyword evidence="3" id="KW-1185">Reference proteome</keyword>